<organism evidence="3 4">
    <name type="scientific">Tagetes erecta</name>
    <name type="common">African marigold</name>
    <dbReference type="NCBI Taxonomy" id="13708"/>
    <lineage>
        <taxon>Eukaryota</taxon>
        <taxon>Viridiplantae</taxon>
        <taxon>Streptophyta</taxon>
        <taxon>Embryophyta</taxon>
        <taxon>Tracheophyta</taxon>
        <taxon>Spermatophyta</taxon>
        <taxon>Magnoliopsida</taxon>
        <taxon>eudicotyledons</taxon>
        <taxon>Gunneridae</taxon>
        <taxon>Pentapetalae</taxon>
        <taxon>asterids</taxon>
        <taxon>campanulids</taxon>
        <taxon>Asterales</taxon>
        <taxon>Asteraceae</taxon>
        <taxon>Asteroideae</taxon>
        <taxon>Heliantheae alliance</taxon>
        <taxon>Tageteae</taxon>
        <taxon>Tagetes</taxon>
    </lineage>
</organism>
<reference evidence="3" key="1">
    <citation type="journal article" date="2023" name="bioRxiv">
        <title>Improved chromosome-level genome assembly for marigold (Tagetes erecta).</title>
        <authorList>
            <person name="Jiang F."/>
            <person name="Yuan L."/>
            <person name="Wang S."/>
            <person name="Wang H."/>
            <person name="Xu D."/>
            <person name="Wang A."/>
            <person name="Fan W."/>
        </authorList>
    </citation>
    <scope>NUCLEOTIDE SEQUENCE</scope>
    <source>
        <strain evidence="3">WSJ</strain>
        <tissue evidence="3">Leaf</tissue>
    </source>
</reference>
<dbReference type="Pfam" id="PF20431">
    <property type="entry name" value="E_motif"/>
    <property type="match status" value="1"/>
</dbReference>
<sequence>MITRQLFFKHLHTKGVLNFHSFQDAHQLFDKMSQPNFTPLHHSMLNLLHQNRPFQALDMFNKQIQELGVNHVDEVSTTLAVKACRGDAKLGSQVHGFALTSGLNSFLSVSNCLMHMYSKSGQIDRALVIFDKLVNPDTVSWNTLLSGFKDSRDALSFACRMNCLGVAFDAVTYTTALAHCADCEEFMFGSQLHSLVVKNGMQSEGFIANALVTLYAKWEHIGDAEKVFNEMPSRDLVSWNAILSGYSQEGSYEVEAVSTFIEMIRLGLRLDHVSFTSAVSACGHARNLGFGKQIHALAVKRGYGTHESVCNVLISTYSKCDCIKDAKLVFEGMVTRNVVSWTTMISISEEHAVSLFKDMRMDDVYPNEVTFVGLIHAICANDMVKEGEMVHGLCIKSSFFHELVVANSFITMYAKFESINNAIKVFQEIDNKVIITWNALVSGLTQNKMFQEALKTFNFTIMESTPNEYTFGSVLSAVASSESISLTYGQSCHSYLFKLGLNHNPIVSGALLDMYAKRGSINESCKVFNEIKIKNQVAWTAIISAYSRHGDYESVMKLYDDIKTQSFEPDSITFLSVLTACGRKGMVEKGNEVFESMVKLYKIEPTPEHYSCMVDMYGRAGRLKEAEEFLNLIPGRVGLPVLQSLLGSCKVHGNMEMGKRVSDALLKMEPKESGSYVLMSNLYAERADWEEVAKIRKGMRENNVKKVVGLSWADVHNIDGPMHAFSSDDTSHPQTDEIYRMARFLGSEMKSVKIDNVIEQVRVL</sequence>
<dbReference type="FunFam" id="1.25.40.10:FF:000073">
    <property type="entry name" value="Pentatricopeptide repeat-containing protein chloroplastic"/>
    <property type="match status" value="1"/>
</dbReference>
<evidence type="ECO:0000256" key="1">
    <source>
        <dbReference type="ARBA" id="ARBA00022737"/>
    </source>
</evidence>
<feature type="repeat" description="PPR" evidence="2">
    <location>
        <begin position="235"/>
        <end position="270"/>
    </location>
</feature>
<dbReference type="FunFam" id="1.25.40.10:FF:000453">
    <property type="entry name" value="Pentatricopeptide repeat-containing protein mitochondrial"/>
    <property type="match status" value="1"/>
</dbReference>
<protein>
    <recommendedName>
        <fullName evidence="5">Pentatricopeptide repeat-containing protein</fullName>
    </recommendedName>
</protein>
<dbReference type="InterPro" id="IPR002885">
    <property type="entry name" value="PPR_rpt"/>
</dbReference>
<comment type="caution">
    <text evidence="3">The sequence shown here is derived from an EMBL/GenBank/DDBJ whole genome shotgun (WGS) entry which is preliminary data.</text>
</comment>
<keyword evidence="4" id="KW-1185">Reference proteome</keyword>
<dbReference type="PANTHER" id="PTHR47926">
    <property type="entry name" value="PENTATRICOPEPTIDE REPEAT-CONTAINING PROTEIN"/>
    <property type="match status" value="1"/>
</dbReference>
<dbReference type="AlphaFoldDB" id="A0AAD8K3Z5"/>
<dbReference type="FunFam" id="1.25.40.10:FF:001392">
    <property type="entry name" value="Pentatricopeptide repeat-containing protein, mitochondrial isoform A"/>
    <property type="match status" value="1"/>
</dbReference>
<proteinExistence type="predicted"/>
<dbReference type="Pfam" id="PF01535">
    <property type="entry name" value="PPR"/>
    <property type="match status" value="7"/>
</dbReference>
<dbReference type="Gene3D" id="1.25.40.10">
    <property type="entry name" value="Tetratricopeptide repeat domain"/>
    <property type="match status" value="6"/>
</dbReference>
<dbReference type="PROSITE" id="PS51375">
    <property type="entry name" value="PPR"/>
    <property type="match status" value="3"/>
</dbReference>
<dbReference type="NCBIfam" id="TIGR00756">
    <property type="entry name" value="PPR"/>
    <property type="match status" value="6"/>
</dbReference>
<dbReference type="GO" id="GO:0009451">
    <property type="term" value="P:RNA modification"/>
    <property type="evidence" value="ECO:0007669"/>
    <property type="project" value="InterPro"/>
</dbReference>
<dbReference type="InterPro" id="IPR046848">
    <property type="entry name" value="E_motif"/>
</dbReference>
<dbReference type="InterPro" id="IPR046960">
    <property type="entry name" value="PPR_At4g14850-like_plant"/>
</dbReference>
<evidence type="ECO:0000313" key="3">
    <source>
        <dbReference type="EMBL" id="KAK1413951.1"/>
    </source>
</evidence>
<dbReference type="Proteomes" id="UP001229421">
    <property type="component" value="Unassembled WGS sequence"/>
</dbReference>
<gene>
    <name evidence="3" type="ORF">QVD17_29688</name>
</gene>
<dbReference type="InterPro" id="IPR011990">
    <property type="entry name" value="TPR-like_helical_dom_sf"/>
</dbReference>
<dbReference type="PANTHER" id="PTHR47926:SF524">
    <property type="entry name" value="(WILD MALAYSIAN BANANA) HYPOTHETICAL PROTEIN"/>
    <property type="match status" value="1"/>
</dbReference>
<accession>A0AAD8K3Z5</accession>
<name>A0AAD8K3Z5_TARER</name>
<dbReference type="FunFam" id="1.25.40.10:FF:000573">
    <property type="entry name" value="Pentatricopeptide repeat-containing protein mitochondrial"/>
    <property type="match status" value="1"/>
</dbReference>
<dbReference type="EMBL" id="JAUHHV010000008">
    <property type="protein sequence ID" value="KAK1413951.1"/>
    <property type="molecule type" value="Genomic_DNA"/>
</dbReference>
<keyword evidence="1" id="KW-0677">Repeat</keyword>
<evidence type="ECO:0000313" key="4">
    <source>
        <dbReference type="Proteomes" id="UP001229421"/>
    </source>
</evidence>
<feature type="repeat" description="PPR" evidence="2">
    <location>
        <begin position="570"/>
        <end position="600"/>
    </location>
</feature>
<evidence type="ECO:0000256" key="2">
    <source>
        <dbReference type="PROSITE-ProRule" id="PRU00708"/>
    </source>
</evidence>
<dbReference type="GO" id="GO:0003723">
    <property type="term" value="F:RNA binding"/>
    <property type="evidence" value="ECO:0007669"/>
    <property type="project" value="InterPro"/>
</dbReference>
<dbReference type="Pfam" id="PF13041">
    <property type="entry name" value="PPR_2"/>
    <property type="match status" value="1"/>
</dbReference>
<feature type="repeat" description="PPR" evidence="2">
    <location>
        <begin position="535"/>
        <end position="569"/>
    </location>
</feature>
<evidence type="ECO:0008006" key="5">
    <source>
        <dbReference type="Google" id="ProtNLM"/>
    </source>
</evidence>